<dbReference type="AlphaFoldDB" id="A0A250XFT3"/>
<dbReference type="SUPFAM" id="SSF57938">
    <property type="entry name" value="DnaJ/Hsp40 cysteine-rich domain"/>
    <property type="match status" value="1"/>
</dbReference>
<dbReference type="Proteomes" id="UP000232323">
    <property type="component" value="Unassembled WGS sequence"/>
</dbReference>
<keyword evidence="3" id="KW-1185">Reference proteome</keyword>
<dbReference type="STRING" id="1157962.A0A250XFT3"/>
<evidence type="ECO:0000256" key="1">
    <source>
        <dbReference type="SAM" id="MobiDB-lite"/>
    </source>
</evidence>
<accession>A0A250XFT3</accession>
<sequence>MLATSSTGVTTRRGVRFDSKVRGPTPLVSTCKAGPEFLGQENSAVQDFLVGGIVFGAISATLFSGLQKEAVMCDLCQGNGGARCFVCQGEGKSTSKASRDELYSSEPIEGPPEKRDMFGRSDNSRMCRTCKGAGLIACSKCKGSGYVRPT</sequence>
<evidence type="ECO:0000313" key="3">
    <source>
        <dbReference type="Proteomes" id="UP000232323"/>
    </source>
</evidence>
<dbReference type="InterPro" id="IPR036410">
    <property type="entry name" value="HSP_DnaJ_Cys-rich_dom_sf"/>
</dbReference>
<feature type="region of interest" description="Disordered" evidence="1">
    <location>
        <begin position="92"/>
        <end position="120"/>
    </location>
</feature>
<dbReference type="PANTHER" id="PTHR15852">
    <property type="entry name" value="PLASTID TRANSCRIPTIONALLY ACTIVE PROTEIN"/>
    <property type="match status" value="1"/>
</dbReference>
<name>A0A250XFT3_9CHLO</name>
<organism evidence="2 3">
    <name type="scientific">Chlamydomonas eustigma</name>
    <dbReference type="NCBI Taxonomy" id="1157962"/>
    <lineage>
        <taxon>Eukaryota</taxon>
        <taxon>Viridiplantae</taxon>
        <taxon>Chlorophyta</taxon>
        <taxon>core chlorophytes</taxon>
        <taxon>Chlorophyceae</taxon>
        <taxon>CS clade</taxon>
        <taxon>Chlamydomonadales</taxon>
        <taxon>Chlamydomonadaceae</taxon>
        <taxon>Chlamydomonas</taxon>
    </lineage>
</organism>
<proteinExistence type="predicted"/>
<feature type="compositionally biased region" description="Basic and acidic residues" evidence="1">
    <location>
        <begin position="111"/>
        <end position="120"/>
    </location>
</feature>
<dbReference type="PANTHER" id="PTHR15852:SF54">
    <property type="entry name" value="PROTEIN SSUH2 HOMOLOG"/>
    <property type="match status" value="1"/>
</dbReference>
<protein>
    <submittedName>
        <fullName evidence="2">Uncharacterized protein</fullName>
    </submittedName>
</protein>
<dbReference type="OrthoDB" id="542764at2759"/>
<evidence type="ECO:0000313" key="2">
    <source>
        <dbReference type="EMBL" id="GAX81931.1"/>
    </source>
</evidence>
<gene>
    <name evidence="2" type="ORF">CEUSTIGMA_g9359.t1</name>
</gene>
<dbReference type="EMBL" id="BEGY01000073">
    <property type="protein sequence ID" value="GAX81931.1"/>
    <property type="molecule type" value="Genomic_DNA"/>
</dbReference>
<reference evidence="2 3" key="1">
    <citation type="submission" date="2017-08" db="EMBL/GenBank/DDBJ databases">
        <title>Acidophilic green algal genome provides insights into adaptation to an acidic environment.</title>
        <authorList>
            <person name="Hirooka S."/>
            <person name="Hirose Y."/>
            <person name="Kanesaki Y."/>
            <person name="Higuchi S."/>
            <person name="Fujiwara T."/>
            <person name="Onuma R."/>
            <person name="Era A."/>
            <person name="Ohbayashi R."/>
            <person name="Uzuka A."/>
            <person name="Nozaki H."/>
            <person name="Yoshikawa H."/>
            <person name="Miyagishima S.Y."/>
        </authorList>
    </citation>
    <scope>NUCLEOTIDE SEQUENCE [LARGE SCALE GENOMIC DNA]</scope>
    <source>
        <strain evidence="2 3">NIES-2499</strain>
    </source>
</reference>
<comment type="caution">
    <text evidence="2">The sequence shown here is derived from an EMBL/GenBank/DDBJ whole genome shotgun (WGS) entry which is preliminary data.</text>
</comment>